<dbReference type="GO" id="GO:0004747">
    <property type="term" value="F:ribokinase activity"/>
    <property type="evidence" value="ECO:0007669"/>
    <property type="project" value="UniProtKB-UniRule"/>
</dbReference>
<dbReference type="PANTHER" id="PTHR10584:SF166">
    <property type="entry name" value="RIBOKINASE"/>
    <property type="match status" value="1"/>
</dbReference>
<keyword evidence="9 12" id="KW-0460">Magnesium</keyword>
<dbReference type="Gene3D" id="3.40.1190.20">
    <property type="match status" value="1"/>
</dbReference>
<evidence type="ECO:0000256" key="3">
    <source>
        <dbReference type="ARBA" id="ARBA00016943"/>
    </source>
</evidence>
<keyword evidence="8 12" id="KW-0067">ATP-binding</keyword>
<accession>C0W5L9</accession>
<evidence type="ECO:0000313" key="15">
    <source>
        <dbReference type="EMBL" id="EEH65971.1"/>
    </source>
</evidence>
<comment type="pathway">
    <text evidence="12">Carbohydrate metabolism; D-ribose degradation; D-ribose 5-phosphate from beta-D-ribopyranose: step 2/2.</text>
</comment>
<comment type="activity regulation">
    <text evidence="12">Activated by a monovalent cation that binds near, but not in, the active site. The most likely occupant of the site in vivo is potassium. Ion binding induces a conformational change that may alter substrate affinity.</text>
</comment>
<comment type="caution">
    <text evidence="12">Lacks conserved residue(s) required for the propagation of feature annotation.</text>
</comment>
<dbReference type="GO" id="GO:0046872">
    <property type="term" value="F:metal ion binding"/>
    <property type="evidence" value="ECO:0007669"/>
    <property type="project" value="UniProtKB-KW"/>
</dbReference>
<feature type="domain" description="Carbohydrate kinase PfkB" evidence="14">
    <location>
        <begin position="3"/>
        <end position="282"/>
    </location>
</feature>
<keyword evidence="4 12" id="KW-0808">Transferase</keyword>
<dbReference type="EMBL" id="ACFH01000088">
    <property type="protein sequence ID" value="EEH65971.1"/>
    <property type="molecule type" value="Genomic_DNA"/>
</dbReference>
<dbReference type="InterPro" id="IPR011611">
    <property type="entry name" value="PfkB_dom"/>
</dbReference>
<gene>
    <name evidence="12" type="primary">rbsK</name>
    <name evidence="15" type="ORF">HMPREF0058_1163</name>
</gene>
<proteinExistence type="inferred from homology"/>
<dbReference type="PANTHER" id="PTHR10584">
    <property type="entry name" value="SUGAR KINASE"/>
    <property type="match status" value="1"/>
</dbReference>
<comment type="cofactor">
    <cofactor evidence="12">
        <name>Mg(2+)</name>
        <dbReference type="ChEBI" id="CHEBI:18420"/>
    </cofactor>
    <text evidence="12">Requires a divalent cation, most likely magnesium in vivo, as an electrophilic catalyst to aid phosphoryl group transfer. It is the chelate of the metal and the nucleotide that is the actual substrate.</text>
</comment>
<keyword evidence="7 12" id="KW-0418">Kinase</keyword>
<protein>
    <recommendedName>
        <fullName evidence="3 12">Ribokinase</fullName>
        <shortName evidence="12">RK</shortName>
        <ecNumber evidence="2 12">2.7.1.15</ecNumber>
    </recommendedName>
</protein>
<feature type="binding site" evidence="12">
    <location>
        <begin position="211"/>
        <end position="216"/>
    </location>
    <ligand>
        <name>ATP</name>
        <dbReference type="ChEBI" id="CHEBI:30616"/>
    </ligand>
</feature>
<dbReference type="HAMAP" id="MF_01987">
    <property type="entry name" value="Ribokinase"/>
    <property type="match status" value="1"/>
</dbReference>
<organism evidence="15 16">
    <name type="scientific">Actinomyces urogenitalis DSM 15434</name>
    <dbReference type="NCBI Taxonomy" id="525246"/>
    <lineage>
        <taxon>Bacteria</taxon>
        <taxon>Bacillati</taxon>
        <taxon>Actinomycetota</taxon>
        <taxon>Actinomycetes</taxon>
        <taxon>Actinomycetales</taxon>
        <taxon>Actinomycetaceae</taxon>
        <taxon>Actinomyces</taxon>
    </lineage>
</organism>
<evidence type="ECO:0000256" key="10">
    <source>
        <dbReference type="ARBA" id="ARBA00022958"/>
    </source>
</evidence>
<dbReference type="PROSITE" id="PS00584">
    <property type="entry name" value="PFKB_KINASES_2"/>
    <property type="match status" value="1"/>
</dbReference>
<dbReference type="GO" id="GO:0005829">
    <property type="term" value="C:cytosol"/>
    <property type="evidence" value="ECO:0007669"/>
    <property type="project" value="TreeGrafter"/>
</dbReference>
<dbReference type="SUPFAM" id="SSF53613">
    <property type="entry name" value="Ribokinase-like"/>
    <property type="match status" value="1"/>
</dbReference>
<dbReference type="GO" id="GO:0019303">
    <property type="term" value="P:D-ribose catabolic process"/>
    <property type="evidence" value="ECO:0007669"/>
    <property type="project" value="UniProtKB-UniRule"/>
</dbReference>
<dbReference type="PRINTS" id="PR00990">
    <property type="entry name" value="RIBOKINASE"/>
</dbReference>
<evidence type="ECO:0000256" key="7">
    <source>
        <dbReference type="ARBA" id="ARBA00022777"/>
    </source>
</evidence>
<dbReference type="HOGENOM" id="CLU_027634_2_0_11"/>
<evidence type="ECO:0000256" key="8">
    <source>
        <dbReference type="ARBA" id="ARBA00022840"/>
    </source>
</evidence>
<evidence type="ECO:0000256" key="6">
    <source>
        <dbReference type="ARBA" id="ARBA00022741"/>
    </source>
</evidence>
<comment type="function">
    <text evidence="12">Catalyzes the phosphorylation of ribose at O-5 in a reaction requiring ATP and magnesium. The resulting D-ribose-5-phosphate can then be used either for sythesis of nucleotides, histidine, and tryptophan, or as a component of the pentose phosphate pathway.</text>
</comment>
<dbReference type="InterPro" id="IPR002139">
    <property type="entry name" value="Ribo/fructo_kinase"/>
</dbReference>
<reference evidence="15 16" key="1">
    <citation type="submission" date="2009-01" db="EMBL/GenBank/DDBJ databases">
        <authorList>
            <person name="Qin X."/>
            <person name="Bachman B."/>
            <person name="Battles P."/>
            <person name="Bell A."/>
            <person name="Bess C."/>
            <person name="Bickham C."/>
            <person name="Chaboub L."/>
            <person name="Chen D."/>
            <person name="Coyle M."/>
            <person name="Deiros D.R."/>
            <person name="Dinh H."/>
            <person name="Forbes L."/>
            <person name="Fowler G."/>
            <person name="Francisco L."/>
            <person name="Fu Q."/>
            <person name="Gubbala S."/>
            <person name="Hale W."/>
            <person name="Han Y."/>
            <person name="Hemphill L."/>
            <person name="Highlander S.K."/>
            <person name="Hirani K."/>
            <person name="Hogues M."/>
            <person name="Jackson L."/>
            <person name="Jakkamsetti A."/>
            <person name="Javaid M."/>
            <person name="Jiang H."/>
            <person name="Korchina V."/>
            <person name="Kovar C."/>
            <person name="Lara F."/>
            <person name="Lee S."/>
            <person name="Mata R."/>
            <person name="Mathew T."/>
            <person name="Moen C."/>
            <person name="Morales K."/>
            <person name="Munidasa M."/>
            <person name="Nazareth L."/>
            <person name="Ngo R."/>
            <person name="Nguyen L."/>
            <person name="Okwuonu G."/>
            <person name="Ongeri F."/>
            <person name="Patil S."/>
            <person name="Petrosino J."/>
            <person name="Pham C."/>
            <person name="Pham P."/>
            <person name="Pu L.-L."/>
            <person name="Puazo M."/>
            <person name="Raj R."/>
            <person name="Reid J."/>
            <person name="Rouhana J."/>
            <person name="Saada N."/>
            <person name="Shang Y."/>
            <person name="Simmons D."/>
            <person name="Thornton R."/>
            <person name="Warren J."/>
            <person name="Weissenberger G."/>
            <person name="Zhang J."/>
            <person name="Zhang L."/>
            <person name="Zhou C."/>
            <person name="Zhu D."/>
            <person name="Muzny D."/>
            <person name="Worley K."/>
            <person name="Gibbs R."/>
        </authorList>
    </citation>
    <scope>NUCLEOTIDE SEQUENCE [LARGE SCALE GENOMIC DNA]</scope>
    <source>
        <strain evidence="15 16">DSM 15434</strain>
    </source>
</reference>
<keyword evidence="10 12" id="KW-0630">Potassium</keyword>
<dbReference type="InterPro" id="IPR029056">
    <property type="entry name" value="Ribokinase-like"/>
</dbReference>
<dbReference type="CDD" id="cd01174">
    <property type="entry name" value="ribokinase"/>
    <property type="match status" value="1"/>
</dbReference>
<evidence type="ECO:0000256" key="4">
    <source>
        <dbReference type="ARBA" id="ARBA00022679"/>
    </source>
</evidence>
<dbReference type="UniPathway" id="UPA00916">
    <property type="reaction ID" value="UER00889"/>
</dbReference>
<dbReference type="Pfam" id="PF00294">
    <property type="entry name" value="PfkB"/>
    <property type="match status" value="1"/>
</dbReference>
<comment type="similarity">
    <text evidence="12">Belongs to the carbohydrate kinase PfkB family. Ribokinase subfamily.</text>
</comment>
<dbReference type="InterPro" id="IPR011877">
    <property type="entry name" value="Ribokinase"/>
</dbReference>
<feature type="active site" description="Proton acceptor" evidence="12">
    <location>
        <position position="244"/>
    </location>
</feature>
<comment type="caution">
    <text evidence="15">The sequence shown here is derived from an EMBL/GenBank/DDBJ whole genome shotgun (WGS) entry which is preliminary data.</text>
</comment>
<feature type="binding site" evidence="12">
    <location>
        <position position="279"/>
    </location>
    <ligand>
        <name>K(+)</name>
        <dbReference type="ChEBI" id="CHEBI:29103"/>
    </ligand>
</feature>
<keyword evidence="5 12" id="KW-0479">Metal-binding</keyword>
<feature type="binding site" evidence="12">
    <location>
        <position position="238"/>
    </location>
    <ligand>
        <name>K(+)</name>
        <dbReference type="ChEBI" id="CHEBI:29103"/>
    </ligand>
</feature>
<dbReference type="eggNOG" id="COG0524">
    <property type="taxonomic scope" value="Bacteria"/>
</dbReference>
<evidence type="ECO:0000256" key="5">
    <source>
        <dbReference type="ARBA" id="ARBA00022723"/>
    </source>
</evidence>
<keyword evidence="16" id="KW-1185">Reference proteome</keyword>
<evidence type="ECO:0000256" key="11">
    <source>
        <dbReference type="ARBA" id="ARBA00023277"/>
    </source>
</evidence>
<sequence length="314" mass="32534">MFVIGNTHLDRMFHVQEIARPGETVLAHGSSQLVGGKGANQAVAAACSGADSVFVSRVGDDDEANLVLAWLRAVPRLDIARVSRTVGAPTGGAFIQSDASGENAIVVMPGANARISVADIEAASRVAKKGDLLLLQLEMPLEMMRQAACTFRAHGCSVVLNAAPALDISEILPFVDVLVVNELEAQVTLGSTDRASLAERTRELGIRLVVTRGAQGCECYDASGYLDAVEAESIDVVDTTGAGDAFVGGLAAQLACGTDLVMAARWATHLAALACCSVGAQTYVRALHGRGVIDAGGDPGTEPSMRTMTLEGCN</sequence>
<evidence type="ECO:0000256" key="13">
    <source>
        <dbReference type="SAM" id="MobiDB-lite"/>
    </source>
</evidence>
<feature type="binding site" evidence="12">
    <location>
        <position position="277"/>
    </location>
    <ligand>
        <name>K(+)</name>
        <dbReference type="ChEBI" id="CHEBI:29103"/>
    </ligand>
</feature>
<evidence type="ECO:0000256" key="1">
    <source>
        <dbReference type="ARBA" id="ARBA00005380"/>
    </source>
</evidence>
<name>C0W5L9_9ACTO</name>
<feature type="binding site" evidence="12">
    <location>
        <position position="244"/>
    </location>
    <ligand>
        <name>substrate</name>
    </ligand>
</feature>
<evidence type="ECO:0000256" key="12">
    <source>
        <dbReference type="HAMAP-Rule" id="MF_01987"/>
    </source>
</evidence>
<comment type="subcellular location">
    <subcellularLocation>
        <location evidence="12">Cytoplasm</location>
    </subcellularLocation>
</comment>
<feature type="binding site" evidence="12">
    <location>
        <position position="240"/>
    </location>
    <ligand>
        <name>K(+)</name>
        <dbReference type="ChEBI" id="CHEBI:29103"/>
    </ligand>
</feature>
<dbReference type="AlphaFoldDB" id="C0W5L9"/>
<dbReference type="GO" id="GO:0005524">
    <property type="term" value="F:ATP binding"/>
    <property type="evidence" value="ECO:0007669"/>
    <property type="project" value="UniProtKB-UniRule"/>
</dbReference>
<comment type="similarity">
    <text evidence="1">Belongs to the carbohydrate kinase pfkB family.</text>
</comment>
<keyword evidence="6 12" id="KW-0547">Nucleotide-binding</keyword>
<evidence type="ECO:0000313" key="16">
    <source>
        <dbReference type="Proteomes" id="UP000004778"/>
    </source>
</evidence>
<feature type="region of interest" description="Disordered" evidence="13">
    <location>
        <begin position="295"/>
        <end position="314"/>
    </location>
</feature>
<comment type="subunit">
    <text evidence="12">Homodimer.</text>
</comment>
<evidence type="ECO:0000256" key="9">
    <source>
        <dbReference type="ARBA" id="ARBA00022842"/>
    </source>
</evidence>
<feature type="binding site" evidence="12">
    <location>
        <begin position="243"/>
        <end position="244"/>
    </location>
    <ligand>
        <name>ATP</name>
        <dbReference type="ChEBI" id="CHEBI:30616"/>
    </ligand>
</feature>
<dbReference type="EC" id="2.7.1.15" evidence="2 12"/>
<keyword evidence="11 12" id="KW-0119">Carbohydrate metabolism</keyword>
<dbReference type="Proteomes" id="UP000004778">
    <property type="component" value="Unassembled WGS sequence"/>
</dbReference>
<keyword evidence="12" id="KW-0963">Cytoplasm</keyword>
<dbReference type="InterPro" id="IPR002173">
    <property type="entry name" value="Carboh/pur_kinase_PfkB_CS"/>
</dbReference>
<feature type="binding site" evidence="12">
    <location>
        <position position="138"/>
    </location>
    <ligand>
        <name>substrate</name>
    </ligand>
</feature>
<feature type="binding site" evidence="12">
    <location>
        <begin position="36"/>
        <end position="40"/>
    </location>
    <ligand>
        <name>substrate</name>
    </ligand>
</feature>
<feature type="binding site" evidence="12">
    <location>
        <position position="181"/>
    </location>
    <ligand>
        <name>ATP</name>
        <dbReference type="ChEBI" id="CHEBI:30616"/>
    </ligand>
</feature>
<feature type="binding site" evidence="12">
    <location>
        <begin position="8"/>
        <end position="10"/>
    </location>
    <ligand>
        <name>substrate</name>
    </ligand>
</feature>
<evidence type="ECO:0000256" key="2">
    <source>
        <dbReference type="ARBA" id="ARBA00012035"/>
    </source>
</evidence>
<comment type="catalytic activity">
    <reaction evidence="12">
        <text>D-ribose + ATP = D-ribose 5-phosphate + ADP + H(+)</text>
        <dbReference type="Rhea" id="RHEA:13697"/>
        <dbReference type="ChEBI" id="CHEBI:15378"/>
        <dbReference type="ChEBI" id="CHEBI:30616"/>
        <dbReference type="ChEBI" id="CHEBI:47013"/>
        <dbReference type="ChEBI" id="CHEBI:78346"/>
        <dbReference type="ChEBI" id="CHEBI:456216"/>
        <dbReference type="EC" id="2.7.1.15"/>
    </reaction>
</comment>
<evidence type="ECO:0000259" key="14">
    <source>
        <dbReference type="Pfam" id="PF00294"/>
    </source>
</evidence>
<feature type="binding site" evidence="12">
    <location>
        <position position="274"/>
    </location>
    <ligand>
        <name>K(+)</name>
        <dbReference type="ChEBI" id="CHEBI:29103"/>
    </ligand>
</feature>